<protein>
    <submittedName>
        <fullName evidence="4">Ground-like domain-containing protein</fullName>
    </submittedName>
</protein>
<keyword evidence="1" id="KW-0732">Signal</keyword>
<evidence type="ECO:0000259" key="2">
    <source>
        <dbReference type="Pfam" id="PF04155"/>
    </source>
</evidence>
<evidence type="ECO:0000256" key="1">
    <source>
        <dbReference type="SAM" id="SignalP"/>
    </source>
</evidence>
<dbReference type="WBParaSite" id="ALUE_0001556101-mRNA-1">
    <property type="protein sequence ID" value="ALUE_0001556101-mRNA-1"/>
    <property type="gene ID" value="ALUE_0001556101"/>
</dbReference>
<organism evidence="3 4">
    <name type="scientific">Ascaris lumbricoides</name>
    <name type="common">Giant roundworm</name>
    <dbReference type="NCBI Taxonomy" id="6252"/>
    <lineage>
        <taxon>Eukaryota</taxon>
        <taxon>Metazoa</taxon>
        <taxon>Ecdysozoa</taxon>
        <taxon>Nematoda</taxon>
        <taxon>Chromadorea</taxon>
        <taxon>Rhabditida</taxon>
        <taxon>Spirurina</taxon>
        <taxon>Ascaridomorpha</taxon>
        <taxon>Ascaridoidea</taxon>
        <taxon>Ascarididae</taxon>
        <taxon>Ascaris</taxon>
    </lineage>
</organism>
<name>A0A0M3ICF6_ASCLU</name>
<dbReference type="Proteomes" id="UP000036681">
    <property type="component" value="Unplaced"/>
</dbReference>
<accession>A0A0M3ICF6</accession>
<dbReference type="Pfam" id="PF04155">
    <property type="entry name" value="Ground-like"/>
    <property type="match status" value="1"/>
</dbReference>
<evidence type="ECO:0000313" key="4">
    <source>
        <dbReference type="WBParaSite" id="ALUE_0001556101-mRNA-1"/>
    </source>
</evidence>
<reference evidence="4" key="1">
    <citation type="submission" date="2017-02" db="UniProtKB">
        <authorList>
            <consortium name="WormBaseParasite"/>
        </authorList>
    </citation>
    <scope>IDENTIFICATION</scope>
</reference>
<feature type="chain" id="PRO_5005657110" evidence="1">
    <location>
        <begin position="20"/>
        <end position="246"/>
    </location>
</feature>
<dbReference type="AlphaFoldDB" id="A0A0M3ICF6"/>
<feature type="signal peptide" evidence="1">
    <location>
        <begin position="1"/>
        <end position="19"/>
    </location>
</feature>
<keyword evidence="3" id="KW-1185">Reference proteome</keyword>
<feature type="domain" description="Ground-like" evidence="2">
    <location>
        <begin position="176"/>
        <end position="246"/>
    </location>
</feature>
<evidence type="ECO:0000313" key="3">
    <source>
        <dbReference type="Proteomes" id="UP000036681"/>
    </source>
</evidence>
<sequence>MLQYYIVLSIALMTKYADATCGCVCMVCAPLPPPCPPPIICPPMTCPPPIPCPPPMPPICPPVSPCMSGGIMSSAGGYSGGGGGGYAMGGGGIGPGGGGYAMGGGGIGSGGGGYAMGGGGIGPGGGGYATGGAGYAARGGGGGGRHGGYPTLRKARSILEELSSPRIKANGTTFEDPLCNNAKLRRIMEMTITDDTTESKLAIQRIAENEFHKTFNVMCAKSDFAYFAYTETFCQTTIADVTCYAF</sequence>
<proteinExistence type="predicted"/>
<dbReference type="InterPro" id="IPR007284">
    <property type="entry name" value="Ground-like_dom"/>
</dbReference>